<evidence type="ECO:0000256" key="2">
    <source>
        <dbReference type="ARBA" id="ARBA00005894"/>
    </source>
</evidence>
<keyword evidence="11" id="KW-0175">Coiled coil</keyword>
<dbReference type="Gene3D" id="3.10.450.330">
    <property type="match status" value="1"/>
</dbReference>
<dbReference type="GO" id="GO:0043531">
    <property type="term" value="F:ADP binding"/>
    <property type="evidence" value="ECO:0007669"/>
    <property type="project" value="InterPro"/>
</dbReference>
<evidence type="ECO:0000256" key="4">
    <source>
        <dbReference type="ARBA" id="ARBA00012540"/>
    </source>
</evidence>
<dbReference type="InterPro" id="IPR002182">
    <property type="entry name" value="NB-ARC"/>
</dbReference>
<dbReference type="GO" id="GO:0005985">
    <property type="term" value="P:sucrose metabolic process"/>
    <property type="evidence" value="ECO:0007669"/>
    <property type="project" value="InterPro"/>
</dbReference>
<dbReference type="InterPro" id="IPR058922">
    <property type="entry name" value="WHD_DRP"/>
</dbReference>
<dbReference type="Pfam" id="PF24862">
    <property type="entry name" value="SUS_EPBD"/>
    <property type="match status" value="1"/>
</dbReference>
<evidence type="ECO:0000256" key="13">
    <source>
        <dbReference type="RuleBase" id="RU280817"/>
    </source>
</evidence>
<dbReference type="InterPro" id="IPR036388">
    <property type="entry name" value="WH-like_DNA-bd_sf"/>
</dbReference>
<dbReference type="GO" id="GO:0016157">
    <property type="term" value="F:sucrose synthase activity"/>
    <property type="evidence" value="ECO:0007669"/>
    <property type="project" value="UniProtKB-UniRule"/>
</dbReference>
<evidence type="ECO:0000259" key="16">
    <source>
        <dbReference type="Pfam" id="PF00862"/>
    </source>
</evidence>
<dbReference type="Gene3D" id="3.40.50.2000">
    <property type="entry name" value="Glycogen Phosphorylase B"/>
    <property type="match status" value="2"/>
</dbReference>
<dbReference type="InterPro" id="IPR055414">
    <property type="entry name" value="LRR_R13L4/SHOC2-like"/>
</dbReference>
<dbReference type="InterPro" id="IPR032675">
    <property type="entry name" value="LRR_dom_sf"/>
</dbReference>
<evidence type="ECO:0000259" key="20">
    <source>
        <dbReference type="Pfam" id="PF23598"/>
    </source>
</evidence>
<feature type="domain" description="Disease resistance protein winged helix" evidence="19">
    <location>
        <begin position="428"/>
        <end position="496"/>
    </location>
</feature>
<feature type="domain" description="Glycosyl transferase family 1" evidence="15">
    <location>
        <begin position="1593"/>
        <end position="1758"/>
    </location>
</feature>
<dbReference type="PRINTS" id="PR00364">
    <property type="entry name" value="DISEASERSIST"/>
</dbReference>
<evidence type="ECO:0000256" key="12">
    <source>
        <dbReference type="ARBA" id="ARBA00049030"/>
    </source>
</evidence>
<feature type="region of interest" description="Disordered" evidence="14">
    <location>
        <begin position="1835"/>
        <end position="1858"/>
    </location>
</feature>
<dbReference type="InterPro" id="IPR042197">
    <property type="entry name" value="Apaf_helical"/>
</dbReference>
<dbReference type="Pfam" id="PF24861">
    <property type="entry name" value="SUS_N"/>
    <property type="match status" value="1"/>
</dbReference>
<evidence type="ECO:0000259" key="17">
    <source>
        <dbReference type="Pfam" id="PF00931"/>
    </source>
</evidence>
<gene>
    <name evidence="23" type="ORF">NCGR_LOCUS59358</name>
</gene>
<name>A0A811S1L8_9POAL</name>
<feature type="domain" description="Disease resistance N-terminal" evidence="18">
    <location>
        <begin position="8"/>
        <end position="88"/>
    </location>
</feature>
<sequence length="1883" mass="212622">MAAVLDSFVKRCTESLENFAGQEACAALGIGDDVRGLLATLSFIDAIISHEERRRVLSAKADAWVVQVKDAMYEIDDVIDVCMIEGAKILADDRPPTPKVRCFSCFKPSGPRKFRHEIGFTIRDIDLRLREVEEEMPRLPAGSVHSDAKRDSFSHNVCKNCSDAMKPQAVGSQVQKAVGGLVPRMLREGKKKVDVFAIVGAVGIGKTMLATEIYNDDRVTENFPICVWVDMSKDLSELDFLKMIIRGAGANVGDTENKEELLILLGSALSKRFLLVLDDLDSPSIWDNLLKDLLGDGVARGRILITTRNEEVAASMKATIHRVDKMDPENAWALLCKQVDPECNLEELATLKDVGIKIAEKCDGHPLAIKVIAGVLRSRGNSKAEWEMVLNHDSWFISPVLPEVPQAVYVSYVDLPSQLKECFLHCSLYPEEYPIQRFDLVRRWIAEGIVNARDNKLLEESAEECFVELISRNLLQPDPESVERCWITHHLLRSLAHLLIADESILIYSQQKLNTSLSKPRHLTLCNIENSLDGPISLKQQMSLRSLMLFKSPTVRAIDPLIESASCLRVLDLSNTAVEALPKSIGNLIHLRYLNLDGTQVRDIPSSIGFLINLQTLSLQGCQSLQRLPWSIRALLELRCLCLEGTSLSYVPKGVGELKHLNHLDGLIIGHDNNAPEGCDLDDLKALSELRHLHVESLDRAISGAAALANKSFLKDLYLSEQAPAIENQESLEEEDETEKEEKEEQEGSNDQCRGDESAKASEKIWDELTPPISIEKLVIKNYKGVKFPNWIRGPKLGASFPSLVFLDLENCMACTKLPSLGLLSQLQSLQISNADSVITIGSEFLGTTVLSPATSFPKLEVLKLRNMKKLEEWYLTVEENQDLPKLSDELHLKDNKVLQRISNLPMLHSLIIDDCSKLKHVAGLDACCSASDLCFLRPRDILFQELIIFWSIAFPRWLELLIQKCKGLRRFELQCGLSLLRSCLNSGKNWHLVQQVPEVRIISCDGKRNHNILLHLVSFQATMASKLSFKRADSIAESMPDALRQSRYQMKKCFQRYVSKGKRLLKNQQLIEELEKSLDDKVEKEKLVEGFLGYIICSTQEAVVLPPYVAFAVRMNPGIWEYVKVHSDDLSVEGITPSEYLKFKETLYDENWAKDDNSLEVDFGALDLSTPHLTLPSSIGNGLQFVSKFMSSKLGDKPETSMKPLLDYLRSLNYRGEKLMVNDTIDTVNKLQTALLLAEVFVSGLPRYTPFLKFEQRFQEWGLEKGWGENAERCKETLNCLSEVLQAPDPINMEKFFSRVPSTFNIVIFSIHGYFGQEKVLGLPDTGGQVVYILDQVRALEEELLQRIKLQGLNVTPKILVLTRLIPDAKGTKCNVELEPVENTKHSHILRVPFKTEDGKELRQWVSRFDIYPYLERYAQDSCAKILDILEGKPDLIIGNYTDGNLVASLMSSKLGVTQGTIAHALEKTKYEDSDVKWRDLDQKYHFSCQFTADMIAMNTSDFIITSTYQEIAGSKEKPGQYEHHYAFTMPGLCRYATGINVFDPKFNIAAPGADQSIYFPFTQKQKRLTDLHPQIEELLYSKQDTNEHIGYLADRNKPIIFSMARLDKVKNITGLVEWYGQNKRLRDLVNLVVVAGLLEASQSKDREEIEEINKMHSLIDKYQLKGQIRWIKAQTDRVRNGELYRCIADTKGAFVQPALYEAFGLTVIEAMNCGLTTFATNQGGPAEIIVDGVSGFHINPMNGREASNKIADFFQKCQEDPSYWNKVSTAGLQRIYECYTWKIYATKVLNMGSTYGFWKTLNKEERVAKQRYLQMFYNLQFRNLAKTVPRLFEHPPQAPAGAGPSTMTVTRPKERQDHDQLDGAEVFYFSTIEPKRCDGYA</sequence>
<evidence type="ECO:0000259" key="22">
    <source>
        <dbReference type="Pfam" id="PF24862"/>
    </source>
</evidence>
<evidence type="ECO:0000259" key="15">
    <source>
        <dbReference type="Pfam" id="PF00534"/>
    </source>
</evidence>
<keyword evidence="7 13" id="KW-0808">Transferase</keyword>
<dbReference type="Pfam" id="PF00931">
    <property type="entry name" value="NB-ARC"/>
    <property type="match status" value="1"/>
</dbReference>
<dbReference type="InterPro" id="IPR027417">
    <property type="entry name" value="P-loop_NTPase"/>
</dbReference>
<keyword evidence="5" id="KW-0433">Leucine-rich repeat</keyword>
<feature type="domain" description="Sucrose synthase EPBD" evidence="22">
    <location>
        <begin position="1182"/>
        <end position="1270"/>
    </location>
</feature>
<dbReference type="SUPFAM" id="SSF53756">
    <property type="entry name" value="UDP-Glycosyltransferase/glycogen phosphorylase"/>
    <property type="match status" value="1"/>
</dbReference>
<dbReference type="Pfam" id="PF23598">
    <property type="entry name" value="LRR_14"/>
    <property type="match status" value="1"/>
</dbReference>
<dbReference type="Pfam" id="PF00534">
    <property type="entry name" value="Glycos_transf_1"/>
    <property type="match status" value="1"/>
</dbReference>
<dbReference type="Gene3D" id="1.20.5.4130">
    <property type="match status" value="1"/>
</dbReference>
<evidence type="ECO:0000256" key="1">
    <source>
        <dbReference type="ARBA" id="ARBA00002595"/>
    </source>
</evidence>
<keyword evidence="24" id="KW-1185">Reference proteome</keyword>
<comment type="function">
    <text evidence="1 13">Sucrose-cleaving enzyme that provides UDP-glucose and fructose for various metabolic pathways.</text>
</comment>
<dbReference type="FunFam" id="3.40.50.2000:FF:000006">
    <property type="entry name" value="Sucrose synthase"/>
    <property type="match status" value="1"/>
</dbReference>
<evidence type="ECO:0000256" key="7">
    <source>
        <dbReference type="ARBA" id="ARBA00022679"/>
    </source>
</evidence>
<feature type="domain" description="Sucrose synthase first GT-B" evidence="16">
    <location>
        <begin position="1293"/>
        <end position="1582"/>
    </location>
</feature>
<accession>A0A811S1L8</accession>
<dbReference type="FunFam" id="1.20.120.1230:FF:000001">
    <property type="entry name" value="Sucrose synthase"/>
    <property type="match status" value="1"/>
</dbReference>
<dbReference type="GO" id="GO:0002758">
    <property type="term" value="P:innate immune response-activating signaling pathway"/>
    <property type="evidence" value="ECO:0007669"/>
    <property type="project" value="UniProtKB-ARBA"/>
</dbReference>
<dbReference type="FunFam" id="3.10.450.330:FF:000001">
    <property type="entry name" value="Sucrose synthase"/>
    <property type="match status" value="1"/>
</dbReference>
<reference evidence="23" key="1">
    <citation type="submission" date="2020-10" db="EMBL/GenBank/DDBJ databases">
        <authorList>
            <person name="Han B."/>
            <person name="Lu T."/>
            <person name="Zhao Q."/>
            <person name="Huang X."/>
            <person name="Zhao Y."/>
        </authorList>
    </citation>
    <scope>NUCLEOTIDE SEQUENCE</scope>
</reference>
<dbReference type="Gene3D" id="1.10.10.10">
    <property type="entry name" value="Winged helix-like DNA-binding domain superfamily/Winged helix DNA-binding domain"/>
    <property type="match status" value="1"/>
</dbReference>
<dbReference type="Pfam" id="PF18052">
    <property type="entry name" value="Rx_N"/>
    <property type="match status" value="1"/>
</dbReference>
<dbReference type="InterPro" id="IPR041118">
    <property type="entry name" value="Rx_N"/>
</dbReference>
<evidence type="ECO:0000259" key="21">
    <source>
        <dbReference type="Pfam" id="PF24861"/>
    </source>
</evidence>
<dbReference type="OrthoDB" id="775271at2759"/>
<dbReference type="EC" id="2.4.1.13" evidence="4 13"/>
<comment type="similarity">
    <text evidence="3">Belongs to the disease resistance NB-LRR family.</text>
</comment>
<evidence type="ECO:0000256" key="8">
    <source>
        <dbReference type="ARBA" id="ARBA00022737"/>
    </source>
</evidence>
<dbReference type="SUPFAM" id="SSF52540">
    <property type="entry name" value="P-loop containing nucleoside triphosphate hydrolases"/>
    <property type="match status" value="1"/>
</dbReference>
<dbReference type="Pfam" id="PF00862">
    <property type="entry name" value="GT-B_Sucrose_synth"/>
    <property type="match status" value="1"/>
</dbReference>
<dbReference type="InterPro" id="IPR056736">
    <property type="entry name" value="SUS_EPBD"/>
</dbReference>
<evidence type="ECO:0000256" key="9">
    <source>
        <dbReference type="ARBA" id="ARBA00022741"/>
    </source>
</evidence>
<keyword evidence="6 13" id="KW-0328">Glycosyltransferase</keyword>
<organism evidence="23 24">
    <name type="scientific">Miscanthus lutarioriparius</name>
    <dbReference type="NCBI Taxonomy" id="422564"/>
    <lineage>
        <taxon>Eukaryota</taxon>
        <taxon>Viridiplantae</taxon>
        <taxon>Streptophyta</taxon>
        <taxon>Embryophyta</taxon>
        <taxon>Tracheophyta</taxon>
        <taxon>Spermatophyta</taxon>
        <taxon>Magnoliopsida</taxon>
        <taxon>Liliopsida</taxon>
        <taxon>Poales</taxon>
        <taxon>Poaceae</taxon>
        <taxon>PACMAD clade</taxon>
        <taxon>Panicoideae</taxon>
        <taxon>Andropogonodae</taxon>
        <taxon>Andropogoneae</taxon>
        <taxon>Saccharinae</taxon>
        <taxon>Miscanthus</taxon>
    </lineage>
</organism>
<evidence type="ECO:0000256" key="3">
    <source>
        <dbReference type="ARBA" id="ARBA00008894"/>
    </source>
</evidence>
<dbReference type="SUPFAM" id="SSF52058">
    <property type="entry name" value="L domain-like"/>
    <property type="match status" value="1"/>
</dbReference>
<evidence type="ECO:0000259" key="19">
    <source>
        <dbReference type="Pfam" id="PF23559"/>
    </source>
</evidence>
<dbReference type="FunFam" id="1.10.10.10:FF:000322">
    <property type="entry name" value="Probable disease resistance protein At1g63360"/>
    <property type="match status" value="1"/>
</dbReference>
<keyword evidence="10" id="KW-0611">Plant defense</keyword>
<dbReference type="PANTHER" id="PTHR45839:SF4">
    <property type="entry name" value="SUCROSE SYNTHASE 5"/>
    <property type="match status" value="1"/>
</dbReference>
<evidence type="ECO:0000256" key="11">
    <source>
        <dbReference type="ARBA" id="ARBA00023054"/>
    </source>
</evidence>
<evidence type="ECO:0000256" key="14">
    <source>
        <dbReference type="SAM" id="MobiDB-lite"/>
    </source>
</evidence>
<comment type="similarity">
    <text evidence="2 13">Belongs to the glycosyltransferase 1 family. Plant sucrose synthase subfamily.</text>
</comment>
<feature type="domain" description="Sucrose synthase N-terminal" evidence="21">
    <location>
        <begin position="1032"/>
        <end position="1146"/>
    </location>
</feature>
<feature type="domain" description="Disease resistance R13L4/SHOC-2-like LRR" evidence="20">
    <location>
        <begin position="544"/>
        <end position="910"/>
    </location>
</feature>
<dbReference type="InterPro" id="IPR000368">
    <property type="entry name" value="Sucrose_synth_GT-B1"/>
</dbReference>
<dbReference type="PANTHER" id="PTHR45839">
    <property type="match status" value="1"/>
</dbReference>
<evidence type="ECO:0000256" key="10">
    <source>
        <dbReference type="ARBA" id="ARBA00022821"/>
    </source>
</evidence>
<dbReference type="Pfam" id="PF23559">
    <property type="entry name" value="WHD_DRP"/>
    <property type="match status" value="1"/>
</dbReference>
<dbReference type="Gene3D" id="1.10.8.430">
    <property type="entry name" value="Helical domain of apoptotic protease-activating factors"/>
    <property type="match status" value="1"/>
</dbReference>
<dbReference type="Gene3D" id="3.40.50.300">
    <property type="entry name" value="P-loop containing nucleotide triphosphate hydrolases"/>
    <property type="match status" value="1"/>
</dbReference>
<evidence type="ECO:0000313" key="23">
    <source>
        <dbReference type="EMBL" id="CAD6335260.1"/>
    </source>
</evidence>
<evidence type="ECO:0000313" key="24">
    <source>
        <dbReference type="Proteomes" id="UP000604825"/>
    </source>
</evidence>
<feature type="compositionally biased region" description="Acidic residues" evidence="14">
    <location>
        <begin position="730"/>
        <end position="748"/>
    </location>
</feature>
<proteinExistence type="inferred from homology"/>
<evidence type="ECO:0000256" key="5">
    <source>
        <dbReference type="ARBA" id="ARBA00022614"/>
    </source>
</evidence>
<dbReference type="GO" id="GO:0042742">
    <property type="term" value="P:defense response to bacterium"/>
    <property type="evidence" value="ECO:0007669"/>
    <property type="project" value="UniProtKB-ARBA"/>
</dbReference>
<dbReference type="InterPro" id="IPR012820">
    <property type="entry name" value="Sucrose_synthase_pln/cyn"/>
</dbReference>
<evidence type="ECO:0000256" key="6">
    <source>
        <dbReference type="ARBA" id="ARBA00022676"/>
    </source>
</evidence>
<feature type="domain" description="NB-ARC" evidence="17">
    <location>
        <begin position="186"/>
        <end position="340"/>
    </location>
</feature>
<dbReference type="NCBIfam" id="TIGR02470">
    <property type="entry name" value="sucr_synth"/>
    <property type="match status" value="1"/>
</dbReference>
<comment type="caution">
    <text evidence="23">The sequence shown here is derived from an EMBL/GenBank/DDBJ whole genome shotgun (WGS) entry which is preliminary data.</text>
</comment>
<keyword evidence="9" id="KW-0547">Nucleotide-binding</keyword>
<dbReference type="EMBL" id="CAJGYO010000018">
    <property type="protein sequence ID" value="CAD6335260.1"/>
    <property type="molecule type" value="Genomic_DNA"/>
</dbReference>
<comment type="catalytic activity">
    <reaction evidence="12 13">
        <text>an NDP-alpha-D-glucose + D-fructose = a ribonucleoside 5'-diphosphate + sucrose + H(+)</text>
        <dbReference type="Rhea" id="RHEA:16241"/>
        <dbReference type="ChEBI" id="CHEBI:15378"/>
        <dbReference type="ChEBI" id="CHEBI:17992"/>
        <dbReference type="ChEBI" id="CHEBI:37721"/>
        <dbReference type="ChEBI" id="CHEBI:57930"/>
        <dbReference type="ChEBI" id="CHEBI:76533"/>
        <dbReference type="EC" id="2.4.1.13"/>
    </reaction>
</comment>
<evidence type="ECO:0000259" key="18">
    <source>
        <dbReference type="Pfam" id="PF18052"/>
    </source>
</evidence>
<keyword evidence="8" id="KW-0677">Repeat</keyword>
<dbReference type="GO" id="GO:0009626">
    <property type="term" value="P:plant-type hypersensitive response"/>
    <property type="evidence" value="ECO:0007669"/>
    <property type="project" value="UniProtKB-ARBA"/>
</dbReference>
<dbReference type="Proteomes" id="UP000604825">
    <property type="component" value="Unassembled WGS sequence"/>
</dbReference>
<feature type="region of interest" description="Disordered" evidence="14">
    <location>
        <begin position="725"/>
        <end position="761"/>
    </location>
</feature>
<protein>
    <recommendedName>
        <fullName evidence="4 13">Sucrose synthase</fullName>
        <ecNumber evidence="4 13">2.4.1.13</ecNumber>
    </recommendedName>
</protein>
<dbReference type="Gene3D" id="3.80.10.10">
    <property type="entry name" value="Ribonuclease Inhibitor"/>
    <property type="match status" value="1"/>
</dbReference>
<dbReference type="InterPro" id="IPR001296">
    <property type="entry name" value="Glyco_trans_1"/>
</dbReference>
<dbReference type="InterPro" id="IPR056735">
    <property type="entry name" value="SUS_N"/>
</dbReference>
<dbReference type="Gene3D" id="1.20.120.1230">
    <property type="match status" value="1"/>
</dbReference>